<dbReference type="Proteomes" id="UP000230750">
    <property type="component" value="Unassembled WGS sequence"/>
</dbReference>
<reference evidence="8 9" key="1">
    <citation type="journal article" date="2017" name="PLoS Biol.">
        <title>The sea cucumber genome provides insights into morphological evolution and visceral regeneration.</title>
        <authorList>
            <person name="Zhang X."/>
            <person name="Sun L."/>
            <person name="Yuan J."/>
            <person name="Sun Y."/>
            <person name="Gao Y."/>
            <person name="Zhang L."/>
            <person name="Li S."/>
            <person name="Dai H."/>
            <person name="Hamel J.F."/>
            <person name="Liu C."/>
            <person name="Yu Y."/>
            <person name="Liu S."/>
            <person name="Lin W."/>
            <person name="Guo K."/>
            <person name="Jin S."/>
            <person name="Xu P."/>
            <person name="Storey K.B."/>
            <person name="Huan P."/>
            <person name="Zhang T."/>
            <person name="Zhou Y."/>
            <person name="Zhang J."/>
            <person name="Lin C."/>
            <person name="Li X."/>
            <person name="Xing L."/>
            <person name="Huo D."/>
            <person name="Sun M."/>
            <person name="Wang L."/>
            <person name="Mercier A."/>
            <person name="Li F."/>
            <person name="Yang H."/>
            <person name="Xiang J."/>
        </authorList>
    </citation>
    <scope>NUCLEOTIDE SEQUENCE [LARGE SCALE GENOMIC DNA]</scope>
    <source>
        <strain evidence="8">Shaxun</strain>
        <tissue evidence="8">Muscle</tissue>
    </source>
</reference>
<organism evidence="8 9">
    <name type="scientific">Stichopus japonicus</name>
    <name type="common">Sea cucumber</name>
    <dbReference type="NCBI Taxonomy" id="307972"/>
    <lineage>
        <taxon>Eukaryota</taxon>
        <taxon>Metazoa</taxon>
        <taxon>Echinodermata</taxon>
        <taxon>Eleutherozoa</taxon>
        <taxon>Echinozoa</taxon>
        <taxon>Holothuroidea</taxon>
        <taxon>Aspidochirotacea</taxon>
        <taxon>Aspidochirotida</taxon>
        <taxon>Stichopodidae</taxon>
        <taxon>Apostichopus</taxon>
    </lineage>
</organism>
<gene>
    <name evidence="8" type="ORF">BSL78_06848</name>
</gene>
<evidence type="ECO:0000256" key="4">
    <source>
        <dbReference type="ARBA" id="ARBA00022843"/>
    </source>
</evidence>
<dbReference type="GO" id="GO:0045087">
    <property type="term" value="P:innate immune response"/>
    <property type="evidence" value="ECO:0007669"/>
    <property type="project" value="UniProtKB-KW"/>
</dbReference>
<keyword evidence="5" id="KW-0391">Immunity</keyword>
<keyword evidence="1" id="KW-1017">Isopeptide bond</keyword>
<dbReference type="EMBL" id="MRZV01000182">
    <property type="protein sequence ID" value="PIK56265.1"/>
    <property type="molecule type" value="Genomic_DNA"/>
</dbReference>
<dbReference type="InterPro" id="IPR011029">
    <property type="entry name" value="DEATH-like_dom_sf"/>
</dbReference>
<accession>A0A2G8L7V2</accession>
<evidence type="ECO:0000256" key="3">
    <source>
        <dbReference type="ARBA" id="ARBA00022588"/>
    </source>
</evidence>
<evidence type="ECO:0000259" key="7">
    <source>
        <dbReference type="Pfam" id="PF16739"/>
    </source>
</evidence>
<feature type="domain" description="Caspase recruitment" evidence="7">
    <location>
        <begin position="38"/>
        <end position="120"/>
    </location>
</feature>
<evidence type="ECO:0000313" key="8">
    <source>
        <dbReference type="EMBL" id="PIK56265.1"/>
    </source>
</evidence>
<evidence type="ECO:0000256" key="6">
    <source>
        <dbReference type="SAM" id="MobiDB-lite"/>
    </source>
</evidence>
<name>A0A2G8L7V2_STIJA</name>
<evidence type="ECO:0000313" key="9">
    <source>
        <dbReference type="Proteomes" id="UP000230750"/>
    </source>
</evidence>
<dbReference type="GO" id="GO:0005737">
    <property type="term" value="C:cytoplasm"/>
    <property type="evidence" value="ECO:0007669"/>
    <property type="project" value="UniProtKB-ARBA"/>
</dbReference>
<proteinExistence type="predicted"/>
<keyword evidence="4" id="KW-0832">Ubl conjugation</keyword>
<evidence type="ECO:0000256" key="1">
    <source>
        <dbReference type="ARBA" id="ARBA00022499"/>
    </source>
</evidence>
<keyword evidence="9" id="KW-1185">Reference proteome</keyword>
<feature type="non-terminal residue" evidence="8">
    <location>
        <position position="173"/>
    </location>
</feature>
<dbReference type="AlphaFoldDB" id="A0A2G8L7V2"/>
<evidence type="ECO:0000256" key="2">
    <source>
        <dbReference type="ARBA" id="ARBA00022553"/>
    </source>
</evidence>
<dbReference type="Pfam" id="PF16739">
    <property type="entry name" value="CARD_2"/>
    <property type="match status" value="1"/>
</dbReference>
<keyword evidence="2" id="KW-0597">Phosphoprotein</keyword>
<sequence>MIAEELTPTCKTIIKKAAKSSENKSKTELNNYTLFERQVNHLRRHQSELVLRIPTMAVVDIVYEITIEQKEQIQCKLDNEGPCPANQQLLTAVMGPDNGYVKLVKALEEIGGMPKLVEKLSKDEEGLSLMEEEETRPIHRFDKQVTLQHENFSSSPRAAIHREENNISNNMSR</sequence>
<evidence type="ECO:0000256" key="5">
    <source>
        <dbReference type="ARBA" id="ARBA00022859"/>
    </source>
</evidence>
<feature type="region of interest" description="Disordered" evidence="6">
    <location>
        <begin position="151"/>
        <end position="173"/>
    </location>
</feature>
<comment type="caution">
    <text evidence="8">The sequence shown here is derived from an EMBL/GenBank/DDBJ whole genome shotgun (WGS) entry which is preliminary data.</text>
</comment>
<dbReference type="InterPro" id="IPR031964">
    <property type="entry name" value="CARD_dom"/>
</dbReference>
<keyword evidence="3" id="KW-0399">Innate immunity</keyword>
<protein>
    <recommendedName>
        <fullName evidence="7">Caspase recruitment domain-containing protein</fullName>
    </recommendedName>
</protein>
<dbReference type="Gene3D" id="1.10.533.10">
    <property type="entry name" value="Death Domain, Fas"/>
    <property type="match status" value="1"/>
</dbReference>